<comment type="caution">
    <text evidence="1">The sequence shown here is derived from an EMBL/GenBank/DDBJ whole genome shotgun (WGS) entry which is preliminary data.</text>
</comment>
<name>A0A439CVK2_9PEZI</name>
<dbReference type="Proteomes" id="UP000286045">
    <property type="component" value="Unassembled WGS sequence"/>
</dbReference>
<gene>
    <name evidence="1" type="ORF">EKO27_g8930</name>
</gene>
<dbReference type="EMBL" id="RYZI01000361">
    <property type="protein sequence ID" value="RWA06167.1"/>
    <property type="molecule type" value="Genomic_DNA"/>
</dbReference>
<accession>A0A439CVK2</accession>
<evidence type="ECO:0000313" key="1">
    <source>
        <dbReference type="EMBL" id="RWA06167.1"/>
    </source>
</evidence>
<dbReference type="STRING" id="363999.A0A439CVK2"/>
<proteinExistence type="predicted"/>
<keyword evidence="2" id="KW-1185">Reference proteome</keyword>
<protein>
    <submittedName>
        <fullName evidence="1">Uncharacterized protein</fullName>
    </submittedName>
</protein>
<dbReference type="AlphaFoldDB" id="A0A439CVK2"/>
<feature type="non-terminal residue" evidence="1">
    <location>
        <position position="1"/>
    </location>
</feature>
<sequence length="71" mass="7753">QMEGYPNRVDPDKWRPLIMSFQQLYGLGDGKVAASALGQIDEEKYRALTKSDVIELPGDNDDKIVAAEGGA</sequence>
<organism evidence="1 2">
    <name type="scientific">Xylaria grammica</name>
    <dbReference type="NCBI Taxonomy" id="363999"/>
    <lineage>
        <taxon>Eukaryota</taxon>
        <taxon>Fungi</taxon>
        <taxon>Dikarya</taxon>
        <taxon>Ascomycota</taxon>
        <taxon>Pezizomycotina</taxon>
        <taxon>Sordariomycetes</taxon>
        <taxon>Xylariomycetidae</taxon>
        <taxon>Xylariales</taxon>
        <taxon>Xylariaceae</taxon>
        <taxon>Xylaria</taxon>
    </lineage>
</organism>
<reference evidence="1 2" key="1">
    <citation type="submission" date="2018-12" db="EMBL/GenBank/DDBJ databases">
        <title>Draft genome sequence of Xylaria grammica IHI A82.</title>
        <authorList>
            <person name="Buettner E."/>
            <person name="Kellner H."/>
        </authorList>
    </citation>
    <scope>NUCLEOTIDE SEQUENCE [LARGE SCALE GENOMIC DNA]</scope>
    <source>
        <strain evidence="1 2">IHI A82</strain>
    </source>
</reference>
<evidence type="ECO:0000313" key="2">
    <source>
        <dbReference type="Proteomes" id="UP000286045"/>
    </source>
</evidence>